<comment type="caution">
    <text evidence="2">The sequence shown here is derived from an EMBL/GenBank/DDBJ whole genome shotgun (WGS) entry which is preliminary data.</text>
</comment>
<evidence type="ECO:0000313" key="3">
    <source>
        <dbReference type="Proteomes" id="UP001044222"/>
    </source>
</evidence>
<dbReference type="EMBL" id="JAFIRN010000003">
    <property type="protein sequence ID" value="KAG5852193.1"/>
    <property type="molecule type" value="Genomic_DNA"/>
</dbReference>
<name>A0A9D3S2G5_ANGAN</name>
<evidence type="ECO:0000256" key="1">
    <source>
        <dbReference type="SAM" id="MobiDB-lite"/>
    </source>
</evidence>
<dbReference type="Proteomes" id="UP001044222">
    <property type="component" value="Unassembled WGS sequence"/>
</dbReference>
<dbReference type="AlphaFoldDB" id="A0A9D3S2G5"/>
<reference evidence="2" key="1">
    <citation type="submission" date="2021-01" db="EMBL/GenBank/DDBJ databases">
        <title>A chromosome-scale assembly of European eel, Anguilla anguilla.</title>
        <authorList>
            <person name="Henkel C."/>
            <person name="Jong-Raadsen S.A."/>
            <person name="Dufour S."/>
            <person name="Weltzien F.-A."/>
            <person name="Palstra A.P."/>
            <person name="Pelster B."/>
            <person name="Spaink H.P."/>
            <person name="Van Den Thillart G.E."/>
            <person name="Jansen H."/>
            <person name="Zahm M."/>
            <person name="Klopp C."/>
            <person name="Cedric C."/>
            <person name="Louis A."/>
            <person name="Berthelot C."/>
            <person name="Parey E."/>
            <person name="Roest Crollius H."/>
            <person name="Montfort J."/>
            <person name="Robinson-Rechavi M."/>
            <person name="Bucao C."/>
            <person name="Bouchez O."/>
            <person name="Gislard M."/>
            <person name="Lluch J."/>
            <person name="Milhes M."/>
            <person name="Lampietro C."/>
            <person name="Lopez Roques C."/>
            <person name="Donnadieu C."/>
            <person name="Braasch I."/>
            <person name="Desvignes T."/>
            <person name="Postlethwait J."/>
            <person name="Bobe J."/>
            <person name="Guiguen Y."/>
            <person name="Dirks R."/>
        </authorList>
    </citation>
    <scope>NUCLEOTIDE SEQUENCE</scope>
    <source>
        <strain evidence="2">Tag_6206</strain>
        <tissue evidence="2">Liver</tissue>
    </source>
</reference>
<evidence type="ECO:0000313" key="2">
    <source>
        <dbReference type="EMBL" id="KAG5852193.1"/>
    </source>
</evidence>
<gene>
    <name evidence="2" type="ORF">ANANG_G00059810</name>
</gene>
<sequence length="95" mass="10997">MSPPPSSTVSKKPDWSRPGKESSRIQNVQAATSLLWEKIAKQAVTKLRKEKTFPGRKREFENRLFCPWTQEEHLIFLTILCFCQYVGIRCEVLGN</sequence>
<keyword evidence="3" id="KW-1185">Reference proteome</keyword>
<accession>A0A9D3S2G5</accession>
<feature type="region of interest" description="Disordered" evidence="1">
    <location>
        <begin position="1"/>
        <end position="26"/>
    </location>
</feature>
<protein>
    <submittedName>
        <fullName evidence="2">Uncharacterized protein</fullName>
    </submittedName>
</protein>
<organism evidence="2 3">
    <name type="scientific">Anguilla anguilla</name>
    <name type="common">European freshwater eel</name>
    <name type="synonym">Muraena anguilla</name>
    <dbReference type="NCBI Taxonomy" id="7936"/>
    <lineage>
        <taxon>Eukaryota</taxon>
        <taxon>Metazoa</taxon>
        <taxon>Chordata</taxon>
        <taxon>Craniata</taxon>
        <taxon>Vertebrata</taxon>
        <taxon>Euteleostomi</taxon>
        <taxon>Actinopterygii</taxon>
        <taxon>Neopterygii</taxon>
        <taxon>Teleostei</taxon>
        <taxon>Anguilliformes</taxon>
        <taxon>Anguillidae</taxon>
        <taxon>Anguilla</taxon>
    </lineage>
</organism>
<feature type="compositionally biased region" description="Basic and acidic residues" evidence="1">
    <location>
        <begin position="11"/>
        <end position="23"/>
    </location>
</feature>
<proteinExistence type="predicted"/>